<dbReference type="Proteomes" id="UP000663877">
    <property type="component" value="Unassembled WGS sequence"/>
</dbReference>
<comment type="caution">
    <text evidence="2">The sequence shown here is derived from an EMBL/GenBank/DDBJ whole genome shotgun (WGS) entry which is preliminary data.</text>
</comment>
<dbReference type="EMBL" id="CAJNOI010000012">
    <property type="protein sequence ID" value="CAF0794436.1"/>
    <property type="molecule type" value="Genomic_DNA"/>
</dbReference>
<name>A0A813S5K7_9BILA</name>
<reference evidence="2" key="1">
    <citation type="submission" date="2021-02" db="EMBL/GenBank/DDBJ databases">
        <authorList>
            <person name="Nowell W R."/>
        </authorList>
    </citation>
    <scope>NUCLEOTIDE SEQUENCE</scope>
</reference>
<evidence type="ECO:0000313" key="1">
    <source>
        <dbReference type="EMBL" id="CAF0759100.1"/>
    </source>
</evidence>
<evidence type="ECO:0000313" key="4">
    <source>
        <dbReference type="Proteomes" id="UP000663877"/>
    </source>
</evidence>
<accession>A0A813S5K7</accession>
<evidence type="ECO:0000313" key="2">
    <source>
        <dbReference type="EMBL" id="CAF0794436.1"/>
    </source>
</evidence>
<protein>
    <submittedName>
        <fullName evidence="2">Uncharacterized protein</fullName>
    </submittedName>
</protein>
<dbReference type="AlphaFoldDB" id="A0A813S5K7"/>
<organism evidence="2 4">
    <name type="scientific">Adineta steineri</name>
    <dbReference type="NCBI Taxonomy" id="433720"/>
    <lineage>
        <taxon>Eukaryota</taxon>
        <taxon>Metazoa</taxon>
        <taxon>Spiralia</taxon>
        <taxon>Gnathifera</taxon>
        <taxon>Rotifera</taxon>
        <taxon>Eurotatoria</taxon>
        <taxon>Bdelloidea</taxon>
        <taxon>Adinetida</taxon>
        <taxon>Adinetidae</taxon>
        <taxon>Adineta</taxon>
    </lineage>
</organism>
<keyword evidence="3" id="KW-1185">Reference proteome</keyword>
<evidence type="ECO:0000313" key="3">
    <source>
        <dbReference type="Proteomes" id="UP000663832"/>
    </source>
</evidence>
<dbReference type="EMBL" id="CAJNOM010000006">
    <property type="protein sequence ID" value="CAF0759100.1"/>
    <property type="molecule type" value="Genomic_DNA"/>
</dbReference>
<dbReference type="InterPro" id="IPR014729">
    <property type="entry name" value="Rossmann-like_a/b/a_fold"/>
</dbReference>
<dbReference type="Gene3D" id="3.40.50.620">
    <property type="entry name" value="HUPs"/>
    <property type="match status" value="1"/>
</dbReference>
<proteinExistence type="predicted"/>
<gene>
    <name evidence="2" type="ORF">BJG266_LOCUS4855</name>
    <name evidence="1" type="ORF">QVE165_LOCUS1949</name>
</gene>
<dbReference type="OrthoDB" id="10259699at2759"/>
<dbReference type="Proteomes" id="UP000663832">
    <property type="component" value="Unassembled WGS sequence"/>
</dbReference>
<sequence>MLKLERPIHVIFVAGLDLFNKCYGLKGMLQTPYNGIAVVYRSGEEEHLIKSMCSTTSEKLYYVRDDTFENQIEALNEISSTQIRQMIKNRQSCEHLTFLSVLKSNTVIIMTSDTSKTIFLAGCGGGYDIFGALPYYFKIKSNVTLINYTFTKHTVLSQYSEQLTALLFRIDPKTHVPWLTNDLYFPEQRLANELQVPIYAILCDYDQTDRQSIVDAYRYLINGRTIDELILIDGGSDVLLTGNELLLGTPVEDMSHARAIIVVGTNLEVGHGVLKSDIDARLTALSSNAIFTWLWQYEHDDDIRRYVEIFHRCAPRQSIVHSLICAALQGHREYYVPEHLRDRITKSLVELSEETCRSVGYHFDDVMQHNIYFKRLTSDMNLHQVYDAICDSIDEGSSNLEKASSQKMSLSPQNSPLPYFVQDVFFTRK</sequence>